<keyword evidence="4 5" id="KW-0472">Membrane</keyword>
<gene>
    <name evidence="6" type="ORF">O4U47_03590</name>
</gene>
<keyword evidence="7" id="KW-1185">Reference proteome</keyword>
<keyword evidence="2 5" id="KW-0812">Transmembrane</keyword>
<feature type="transmembrane region" description="Helical" evidence="5">
    <location>
        <begin position="99"/>
        <end position="121"/>
    </location>
</feature>
<dbReference type="RefSeq" id="WP_270676073.1">
    <property type="nucleotide sequence ID" value="NZ_JAQFWP010000004.1"/>
</dbReference>
<name>A0ABT4TG64_9ACTN</name>
<dbReference type="Proteomes" id="UP001165685">
    <property type="component" value="Unassembled WGS sequence"/>
</dbReference>
<evidence type="ECO:0000313" key="7">
    <source>
        <dbReference type="Proteomes" id="UP001165685"/>
    </source>
</evidence>
<organism evidence="6 7">
    <name type="scientific">Nocardiopsis suaedae</name>
    <dbReference type="NCBI Taxonomy" id="3018444"/>
    <lineage>
        <taxon>Bacteria</taxon>
        <taxon>Bacillati</taxon>
        <taxon>Actinomycetota</taxon>
        <taxon>Actinomycetes</taxon>
        <taxon>Streptosporangiales</taxon>
        <taxon>Nocardiopsidaceae</taxon>
        <taxon>Nocardiopsis</taxon>
    </lineage>
</organism>
<evidence type="ECO:0000256" key="3">
    <source>
        <dbReference type="ARBA" id="ARBA00022989"/>
    </source>
</evidence>
<evidence type="ECO:0000256" key="1">
    <source>
        <dbReference type="ARBA" id="ARBA00004141"/>
    </source>
</evidence>
<feature type="transmembrane region" description="Helical" evidence="5">
    <location>
        <begin position="68"/>
        <end position="87"/>
    </location>
</feature>
<dbReference type="PANTHER" id="PTHR33514:SF13">
    <property type="entry name" value="PROTEIN ABCI12, CHLOROPLASTIC"/>
    <property type="match status" value="1"/>
</dbReference>
<keyword evidence="3 5" id="KW-1133">Transmembrane helix</keyword>
<comment type="subcellular location">
    <subcellularLocation>
        <location evidence="1">Membrane</location>
        <topology evidence="1">Multi-pass membrane protein</topology>
    </subcellularLocation>
</comment>
<dbReference type="PANTHER" id="PTHR33514">
    <property type="entry name" value="PROTEIN ABCI12, CHLOROPLASTIC"/>
    <property type="match status" value="1"/>
</dbReference>
<evidence type="ECO:0000256" key="5">
    <source>
        <dbReference type="SAM" id="Phobius"/>
    </source>
</evidence>
<dbReference type="InterPro" id="IPR003339">
    <property type="entry name" value="ABC/ECF_trnsptr_transmembrane"/>
</dbReference>
<accession>A0ABT4TG64</accession>
<sequence>MNVLGLFVPGRSVLHRLPAGAKILALLALVTVLVALDDHAAGPVATPAAALACLAAYPASGLGLRRPLRLLVPLLPFLAVIALFQALTGDPRAAFRVCLLLVAAVLAAGLVTFTTRVSAMLDLFERLARPLARFGVRPDRVALVLALTVRSVPMVAAAWQESRDACAARGLPAWPHLTVVPVIVGMIRTAEAMGEAMTARGVD</sequence>
<reference evidence="6" key="1">
    <citation type="submission" date="2023-01" db="EMBL/GenBank/DDBJ databases">
        <title>Draft genome sequence of Nocardiopsis sp. LSu2-4 isolated from halophytes.</title>
        <authorList>
            <person name="Duangmal K."/>
            <person name="Chantavorakit T."/>
        </authorList>
    </citation>
    <scope>NUCLEOTIDE SEQUENCE</scope>
    <source>
        <strain evidence="6">LSu2-4</strain>
    </source>
</reference>
<evidence type="ECO:0000256" key="2">
    <source>
        <dbReference type="ARBA" id="ARBA00022692"/>
    </source>
</evidence>
<comment type="caution">
    <text evidence="6">The sequence shown here is derived from an EMBL/GenBank/DDBJ whole genome shotgun (WGS) entry which is preliminary data.</text>
</comment>
<dbReference type="CDD" id="cd16914">
    <property type="entry name" value="EcfT"/>
    <property type="match status" value="1"/>
</dbReference>
<protein>
    <submittedName>
        <fullName evidence="6">Energy-coupling factor transporter transmembrane component T</fullName>
    </submittedName>
</protein>
<evidence type="ECO:0000313" key="6">
    <source>
        <dbReference type="EMBL" id="MDA2803581.1"/>
    </source>
</evidence>
<proteinExistence type="predicted"/>
<evidence type="ECO:0000256" key="4">
    <source>
        <dbReference type="ARBA" id="ARBA00023136"/>
    </source>
</evidence>
<dbReference type="Pfam" id="PF02361">
    <property type="entry name" value="CbiQ"/>
    <property type="match status" value="1"/>
</dbReference>
<dbReference type="EMBL" id="JAQFWP010000004">
    <property type="protein sequence ID" value="MDA2803581.1"/>
    <property type="molecule type" value="Genomic_DNA"/>
</dbReference>